<evidence type="ECO:0000313" key="5">
    <source>
        <dbReference type="Proteomes" id="UP000743370"/>
    </source>
</evidence>
<evidence type="ECO:0000256" key="1">
    <source>
        <dbReference type="SAM" id="Coils"/>
    </source>
</evidence>
<sequence>MTDIELEALSAMAALSHPFSSRKIINCLEHDDMNSRVFDCAPAFVEKRRSGNQADAPERSRNRAQCEVVSILYGENAFVYDGVAVEEPENLPSSIGSNYEWASRDVSRFPSIFDSRAVLLNWANDNCILRNLSYGSCVKLVACGENERVFYGKENSKDDFFYVYSYLFYDMYLRFPLNVFQMDVLKTLNVAPTQLHPNSWGYIQAFAVMCQALALNPTVALFLYFFRTRPIEKRGWVSLITEPGDPILELYAQSFRGFKTQFFRVSITESGRSFFFNEDSSSKFPLYWTQNPRKLTSWPKEDMTDIELEALSVIAALPRPFSSRKIISCLEHDDMNSRVLAVMGKKASLDWFAAAHAKKNKGGSSILTTVKNPIHVDDERPPPERPLSRKRKIITGGDSKASDKNKGGTSALRTIKNPIHDDDESPPSPERPLSRKRKAVTGGDPKASDKGKSIGGVVDPHADRDIPNGMWDVAFNLGHKIEFNFDLAEQKVMEKTSEQKMADDCLEFTCRAAAAAWNLAYASNRGNLVTVLERLKIEHAKCEQQRKESEEMIVKGREITENLQKASVEMKKVNERLVADLEFSRKENEQLKKSLTILTAEREALRQTITENQELQDEMTDAIILEHTRGFKKALRQVSYILNVCTEGVNFDIRKDVYQGEWVPIDVIPAGSFPDDEPAGTPTEAMATEEAARIETPEGNSGVPAVEDAPVLDLV</sequence>
<reference evidence="4 5" key="1">
    <citation type="submission" date="2020-05" db="EMBL/GenBank/DDBJ databases">
        <title>Vigna angularis (adzuki bean) Var. LongXiaoDou No. 4 denovo assembly.</title>
        <authorList>
            <person name="Xiang H."/>
        </authorList>
    </citation>
    <scope>NUCLEOTIDE SEQUENCE [LARGE SCALE GENOMIC DNA]</scope>
    <source>
        <tissue evidence="4">Leaf</tissue>
    </source>
</reference>
<accession>A0A8T0JT93</accession>
<feature type="compositionally biased region" description="Basic and acidic residues" evidence="2">
    <location>
        <begin position="374"/>
        <end position="387"/>
    </location>
</feature>
<evidence type="ECO:0000313" key="4">
    <source>
        <dbReference type="EMBL" id="KAG2383919.1"/>
    </source>
</evidence>
<keyword evidence="1" id="KW-0175">Coiled coil</keyword>
<evidence type="ECO:0000256" key="2">
    <source>
        <dbReference type="SAM" id="MobiDB-lite"/>
    </source>
</evidence>
<dbReference type="EMBL" id="JABFOF010000008">
    <property type="protein sequence ID" value="KAG2383919.1"/>
    <property type="molecule type" value="Genomic_DNA"/>
</dbReference>
<feature type="coiled-coil region" evidence="1">
    <location>
        <begin position="532"/>
        <end position="618"/>
    </location>
</feature>
<feature type="region of interest" description="Disordered" evidence="2">
    <location>
        <begin position="363"/>
        <end position="458"/>
    </location>
</feature>
<dbReference type="PANTHER" id="PTHR31099">
    <property type="entry name" value="OS06G0165300 PROTEIN"/>
    <property type="match status" value="1"/>
</dbReference>
<name>A0A8T0JT93_PHAAN</name>
<organism evidence="4 5">
    <name type="scientific">Phaseolus angularis</name>
    <name type="common">Azuki bean</name>
    <name type="synonym">Vigna angularis</name>
    <dbReference type="NCBI Taxonomy" id="3914"/>
    <lineage>
        <taxon>Eukaryota</taxon>
        <taxon>Viridiplantae</taxon>
        <taxon>Streptophyta</taxon>
        <taxon>Embryophyta</taxon>
        <taxon>Tracheophyta</taxon>
        <taxon>Spermatophyta</taxon>
        <taxon>Magnoliopsida</taxon>
        <taxon>eudicotyledons</taxon>
        <taxon>Gunneridae</taxon>
        <taxon>Pentapetalae</taxon>
        <taxon>rosids</taxon>
        <taxon>fabids</taxon>
        <taxon>Fabales</taxon>
        <taxon>Fabaceae</taxon>
        <taxon>Papilionoideae</taxon>
        <taxon>50 kb inversion clade</taxon>
        <taxon>NPAAA clade</taxon>
        <taxon>indigoferoid/millettioid clade</taxon>
        <taxon>Phaseoleae</taxon>
        <taxon>Vigna</taxon>
    </lineage>
</organism>
<dbReference type="PANTHER" id="PTHR31099:SF49">
    <property type="entry name" value="MYOSIN HEAVY CHAIN-LIKE PROTEIN"/>
    <property type="match status" value="1"/>
</dbReference>
<dbReference type="Proteomes" id="UP000743370">
    <property type="component" value="Unassembled WGS sequence"/>
</dbReference>
<comment type="caution">
    <text evidence="4">The sequence shown here is derived from an EMBL/GenBank/DDBJ whole genome shotgun (WGS) entry which is preliminary data.</text>
</comment>
<feature type="domain" description="Transposase (putative) gypsy type" evidence="3">
    <location>
        <begin position="172"/>
        <end position="229"/>
    </location>
</feature>
<gene>
    <name evidence="4" type="ORF">HKW66_Vig0153180</name>
</gene>
<dbReference type="OrthoDB" id="1436780at2759"/>
<dbReference type="AlphaFoldDB" id="A0A8T0JT93"/>
<dbReference type="Pfam" id="PF04195">
    <property type="entry name" value="Transposase_28"/>
    <property type="match status" value="1"/>
</dbReference>
<proteinExistence type="predicted"/>
<dbReference type="InterPro" id="IPR007321">
    <property type="entry name" value="Transposase_28"/>
</dbReference>
<protein>
    <recommendedName>
        <fullName evidence="3">Transposase (putative) gypsy type domain-containing protein</fullName>
    </recommendedName>
</protein>
<evidence type="ECO:0000259" key="3">
    <source>
        <dbReference type="Pfam" id="PF04195"/>
    </source>
</evidence>